<gene>
    <name evidence="2" type="ORF">ABT317_47755</name>
</gene>
<proteinExistence type="predicted"/>
<organism evidence="2 3">
    <name type="scientific">Streptomyces carpinensis</name>
    <dbReference type="NCBI Taxonomy" id="66369"/>
    <lineage>
        <taxon>Bacteria</taxon>
        <taxon>Bacillati</taxon>
        <taxon>Actinomycetota</taxon>
        <taxon>Actinomycetes</taxon>
        <taxon>Kitasatosporales</taxon>
        <taxon>Streptomycetaceae</taxon>
        <taxon>Streptomyces</taxon>
    </lineage>
</organism>
<reference evidence="2 3" key="1">
    <citation type="submission" date="2024-06" db="EMBL/GenBank/DDBJ databases">
        <title>The Natural Products Discovery Center: Release of the First 8490 Sequenced Strains for Exploring Actinobacteria Biosynthetic Diversity.</title>
        <authorList>
            <person name="Kalkreuter E."/>
            <person name="Kautsar S.A."/>
            <person name="Yang D."/>
            <person name="Bader C.D."/>
            <person name="Teijaro C.N."/>
            <person name="Fluegel L."/>
            <person name="Davis C.M."/>
            <person name="Simpson J.R."/>
            <person name="Lauterbach L."/>
            <person name="Steele A.D."/>
            <person name="Gui C."/>
            <person name="Meng S."/>
            <person name="Li G."/>
            <person name="Viehrig K."/>
            <person name="Ye F."/>
            <person name="Su P."/>
            <person name="Kiefer A.F."/>
            <person name="Nichols A."/>
            <person name="Cepeda A.J."/>
            <person name="Yan W."/>
            <person name="Fan B."/>
            <person name="Jiang Y."/>
            <person name="Adhikari A."/>
            <person name="Zheng C.-J."/>
            <person name="Schuster L."/>
            <person name="Cowan T.M."/>
            <person name="Smanski M.J."/>
            <person name="Chevrette M.G."/>
            <person name="De Carvalho L.P.S."/>
            <person name="Shen B."/>
        </authorList>
    </citation>
    <scope>NUCLEOTIDE SEQUENCE [LARGE SCALE GENOMIC DNA]</scope>
    <source>
        <strain evidence="2 3">NPDC000634</strain>
    </source>
</reference>
<evidence type="ECO:0000313" key="2">
    <source>
        <dbReference type="EMBL" id="MER6984446.1"/>
    </source>
</evidence>
<accession>A0ABV1WJT8</accession>
<name>A0ABV1WJT8_9ACTN</name>
<evidence type="ECO:0000256" key="1">
    <source>
        <dbReference type="SAM" id="MobiDB-lite"/>
    </source>
</evidence>
<sequence length="73" mass="8035">MTTAASPRTDMDTWAEPIKPGEVLIAAESMVQRLVAQHTATLDAAYRERRRARSRRTSSDASSWPATLHAAPN</sequence>
<feature type="region of interest" description="Disordered" evidence="1">
    <location>
        <begin position="46"/>
        <end position="73"/>
    </location>
</feature>
<dbReference type="Proteomes" id="UP001458415">
    <property type="component" value="Unassembled WGS sequence"/>
</dbReference>
<dbReference type="EMBL" id="JBEPCU010001820">
    <property type="protein sequence ID" value="MER6984446.1"/>
    <property type="molecule type" value="Genomic_DNA"/>
</dbReference>
<protein>
    <submittedName>
        <fullName evidence="2">Uncharacterized protein</fullName>
    </submittedName>
</protein>
<comment type="caution">
    <text evidence="2">The sequence shown here is derived from an EMBL/GenBank/DDBJ whole genome shotgun (WGS) entry which is preliminary data.</text>
</comment>
<evidence type="ECO:0000313" key="3">
    <source>
        <dbReference type="Proteomes" id="UP001458415"/>
    </source>
</evidence>
<dbReference type="RefSeq" id="WP_244217729.1">
    <property type="nucleotide sequence ID" value="NZ_MUBM01000745.1"/>
</dbReference>
<keyword evidence="3" id="KW-1185">Reference proteome</keyword>